<dbReference type="PANTHER" id="PTHR45626:SF26">
    <property type="entry name" value="FAMILY HELICASE, PUTATIVE (AFU_ORTHOLOGUE AFUA_2G09120)-RELATED"/>
    <property type="match status" value="1"/>
</dbReference>
<keyword evidence="12" id="KW-1185">Reference proteome</keyword>
<dbReference type="Gene3D" id="3.40.50.150">
    <property type="entry name" value="Vaccinia Virus protein VP39"/>
    <property type="match status" value="1"/>
</dbReference>
<dbReference type="InterPro" id="IPR014001">
    <property type="entry name" value="Helicase_ATP-bd"/>
</dbReference>
<accession>A0AAE0WHW3</accession>
<dbReference type="PANTHER" id="PTHR45626">
    <property type="entry name" value="TRANSCRIPTION TERMINATION FACTOR 2-RELATED"/>
    <property type="match status" value="1"/>
</dbReference>
<dbReference type="GO" id="GO:0008270">
    <property type="term" value="F:zinc ion binding"/>
    <property type="evidence" value="ECO:0007669"/>
    <property type="project" value="UniProtKB-KW"/>
</dbReference>
<keyword evidence="8" id="KW-0067">ATP-binding</keyword>
<dbReference type="SUPFAM" id="SSF52540">
    <property type="entry name" value="P-loop containing nucleoside triphosphate hydrolases"/>
    <property type="match status" value="2"/>
</dbReference>
<dbReference type="InterPro" id="IPR001650">
    <property type="entry name" value="Helicase_C-like"/>
</dbReference>
<dbReference type="Pfam" id="PF00271">
    <property type="entry name" value="Helicase_C"/>
    <property type="match status" value="1"/>
</dbReference>
<dbReference type="GO" id="GO:0032259">
    <property type="term" value="P:methylation"/>
    <property type="evidence" value="ECO:0007669"/>
    <property type="project" value="UniProtKB-KW"/>
</dbReference>
<evidence type="ECO:0000313" key="11">
    <source>
        <dbReference type="EMBL" id="KAK3672165.1"/>
    </source>
</evidence>
<dbReference type="GO" id="GO:0016787">
    <property type="term" value="F:hydrolase activity"/>
    <property type="evidence" value="ECO:0007669"/>
    <property type="project" value="UniProtKB-KW"/>
</dbReference>
<feature type="compositionally biased region" description="Acidic residues" evidence="9">
    <location>
        <begin position="223"/>
        <end position="238"/>
    </location>
</feature>
<feature type="region of interest" description="Disordered" evidence="9">
    <location>
        <begin position="1887"/>
        <end position="1920"/>
    </location>
</feature>
<evidence type="ECO:0000313" key="12">
    <source>
        <dbReference type="Proteomes" id="UP001274830"/>
    </source>
</evidence>
<dbReference type="CDD" id="cd18793">
    <property type="entry name" value="SF2_C_SNF"/>
    <property type="match status" value="1"/>
</dbReference>
<evidence type="ECO:0000256" key="2">
    <source>
        <dbReference type="ARBA" id="ARBA00022679"/>
    </source>
</evidence>
<gene>
    <name evidence="11" type="ORF">LTR78_007918</name>
</gene>
<evidence type="ECO:0000256" key="5">
    <source>
        <dbReference type="ARBA" id="ARBA00022771"/>
    </source>
</evidence>
<feature type="compositionally biased region" description="Basic residues" evidence="9">
    <location>
        <begin position="1"/>
        <end position="12"/>
    </location>
</feature>
<dbReference type="PROSITE" id="PS51194">
    <property type="entry name" value="HELICASE_CTER"/>
    <property type="match status" value="1"/>
</dbReference>
<keyword evidence="5" id="KW-0863">Zinc-finger</keyword>
<organism evidence="11 12">
    <name type="scientific">Recurvomyces mirabilis</name>
    <dbReference type="NCBI Taxonomy" id="574656"/>
    <lineage>
        <taxon>Eukaryota</taxon>
        <taxon>Fungi</taxon>
        <taxon>Dikarya</taxon>
        <taxon>Ascomycota</taxon>
        <taxon>Pezizomycotina</taxon>
        <taxon>Dothideomycetes</taxon>
        <taxon>Dothideomycetidae</taxon>
        <taxon>Mycosphaerellales</taxon>
        <taxon>Teratosphaeriaceae</taxon>
        <taxon>Recurvomyces</taxon>
    </lineage>
</organism>
<dbReference type="GO" id="GO:0005524">
    <property type="term" value="F:ATP binding"/>
    <property type="evidence" value="ECO:0007669"/>
    <property type="project" value="UniProtKB-KW"/>
</dbReference>
<feature type="region of interest" description="Disordered" evidence="9">
    <location>
        <begin position="1"/>
        <end position="58"/>
    </location>
</feature>
<dbReference type="SMART" id="SM00487">
    <property type="entry name" value="DEXDc"/>
    <property type="match status" value="1"/>
</dbReference>
<evidence type="ECO:0000256" key="4">
    <source>
        <dbReference type="ARBA" id="ARBA00022741"/>
    </source>
</evidence>
<dbReference type="InterPro" id="IPR000330">
    <property type="entry name" value="SNF2_N"/>
</dbReference>
<feature type="compositionally biased region" description="Polar residues" evidence="9">
    <location>
        <begin position="33"/>
        <end position="50"/>
    </location>
</feature>
<evidence type="ECO:0000256" key="8">
    <source>
        <dbReference type="ARBA" id="ARBA00022840"/>
    </source>
</evidence>
<dbReference type="Pfam" id="PF00145">
    <property type="entry name" value="DNA_methylase"/>
    <property type="match status" value="1"/>
</dbReference>
<keyword evidence="3" id="KW-0479">Metal-binding</keyword>
<dbReference type="InterPro" id="IPR017907">
    <property type="entry name" value="Znf_RING_CS"/>
</dbReference>
<dbReference type="Gene3D" id="3.40.50.300">
    <property type="entry name" value="P-loop containing nucleotide triphosphate hydrolases"/>
    <property type="match status" value="2"/>
</dbReference>
<dbReference type="GO" id="GO:0006281">
    <property type="term" value="P:DNA repair"/>
    <property type="evidence" value="ECO:0007669"/>
    <property type="project" value="TreeGrafter"/>
</dbReference>
<dbReference type="InterPro" id="IPR001525">
    <property type="entry name" value="C5_MeTfrase"/>
</dbReference>
<keyword evidence="2" id="KW-0808">Transferase</keyword>
<dbReference type="GO" id="GO:0008168">
    <property type="term" value="F:methyltransferase activity"/>
    <property type="evidence" value="ECO:0007669"/>
    <property type="project" value="UniProtKB-KW"/>
</dbReference>
<dbReference type="GO" id="GO:0005634">
    <property type="term" value="C:nucleus"/>
    <property type="evidence" value="ECO:0007669"/>
    <property type="project" value="TreeGrafter"/>
</dbReference>
<feature type="domain" description="Helicase C-terminal" evidence="10">
    <location>
        <begin position="2030"/>
        <end position="2201"/>
    </location>
</feature>
<reference evidence="11" key="1">
    <citation type="submission" date="2023-07" db="EMBL/GenBank/DDBJ databases">
        <title>Black Yeasts Isolated from many extreme environments.</title>
        <authorList>
            <person name="Coleine C."/>
            <person name="Stajich J.E."/>
            <person name="Selbmann L."/>
        </authorList>
    </citation>
    <scope>NUCLEOTIDE SEQUENCE</scope>
    <source>
        <strain evidence="11">CCFEE 5485</strain>
    </source>
</reference>
<dbReference type="InterPro" id="IPR050628">
    <property type="entry name" value="SNF2_RAD54_helicase_TF"/>
</dbReference>
<evidence type="ECO:0000256" key="7">
    <source>
        <dbReference type="ARBA" id="ARBA00022833"/>
    </source>
</evidence>
<protein>
    <recommendedName>
        <fullName evidence="10">Helicase C-terminal domain-containing protein</fullName>
    </recommendedName>
</protein>
<feature type="region of interest" description="Disordered" evidence="9">
    <location>
        <begin position="140"/>
        <end position="180"/>
    </location>
</feature>
<dbReference type="GO" id="GO:0008094">
    <property type="term" value="F:ATP-dependent activity, acting on DNA"/>
    <property type="evidence" value="ECO:0007669"/>
    <property type="project" value="TreeGrafter"/>
</dbReference>
<keyword evidence="7" id="KW-0862">Zinc</keyword>
<feature type="compositionally biased region" description="Polar residues" evidence="9">
    <location>
        <begin position="140"/>
        <end position="153"/>
    </location>
</feature>
<name>A0AAE0WHW3_9PEZI</name>
<dbReference type="Proteomes" id="UP001274830">
    <property type="component" value="Unassembled WGS sequence"/>
</dbReference>
<dbReference type="EMBL" id="JAUTXT010000035">
    <property type="protein sequence ID" value="KAK3672165.1"/>
    <property type="molecule type" value="Genomic_DNA"/>
</dbReference>
<feature type="region of interest" description="Disordered" evidence="9">
    <location>
        <begin position="223"/>
        <end position="304"/>
    </location>
</feature>
<feature type="compositionally biased region" description="Low complexity" evidence="9">
    <location>
        <begin position="159"/>
        <end position="174"/>
    </location>
</feature>
<keyword evidence="6" id="KW-0378">Hydrolase</keyword>
<dbReference type="Pfam" id="PF00176">
    <property type="entry name" value="SNF2-rel_dom"/>
    <property type="match status" value="1"/>
</dbReference>
<sequence>MVSQHVGRKRKAASPSDEDGYESDCILVAPSGHKSSAKINASSQSVSRSPLQEIHQNKRRRTVECVLIPRQEALKLFRTANTAASDQQKSIRWVSTAFNGSAHKRSGQTAKAPPIKDSRQISIASLWKPASLVAASENVQRAASGRQQTTGTETLRADTTNAEQAATTSAAFASRARRGTTRVSYASHLADLDSEEEVMPKRILKAQRRRDLDDEDYEHDIDMAAADEPESPSSDDADVSERSDAGPSESDAEVEVPPGKKHPSQAKTTKVTESKAGSTSNSEMKSLLTRPSGTQKGLDSNLPPLSDIRDIFADETKSALGLGLRDALLHLDGRALRVATMCSGTESPLLALQMIADALRESGEPPLNIEHVFSAEIVPYKQAYIERNFAPPVIFRDVTEFPVAFQSTGTPVATTAYGSKVAIPLHADIVIAGTSCVDYSTQNNKKKGINDGGESGQTWFGALAYCKAVRPAIIIFENVIHAHWNQMLKYYRDIGYVCEGVKVDTKDYYLPQTRQRGYMVCFDQKKLPAKKIAQGQWQDHMQNMKRLASSPISDFMMNTNDLHQHTRPQARDDDQQREVDWSACELRHVQHRAKEKLGAARPFTRWQEGGSMAVPENGSNAWFTKQVDRVKDTIEGTHLSTARKYRCDPRYKTLLYNLSQNVDRIPVAGVRSLGLIGCILPTSIPYVTDSARVLTAHENLKLQGIPLDRIILGSETPAELLDLAGNAMSSTVVGAALLSALLVGYRLVESDDKQSTADLTSTTASSNLAAFGEASAEGFDHRHEVLGSDLEELLKKADSSARKCSCEGNYQLSRKPIQQCAACNHTTCIACGGNPKHEYRPNLELSSSIGRIWPSSFEDLLRAKMPLQVQFDLHPDLHRLHTTSALNQKQHNPFVTAAEVAFASTFGLQRIQRSYNWRMIYSAEKARLELAIGDNKIEWQLFALPDQILAMNHPLRLALAHPIARGAVKDALLSADWQMCIPADEREALEICPSKLKVPSWWARLGLPDDAEHIQPQSLEVKATSSAPTTLQRELCGTYTHLPKCGNAADSLYVKGAETGERSVYCFCDPTRTGDPNEDEFVFSYDHERLDYDERRTILARVKAPWRPWSSPESHAGKAVIYTDIELVRPASLIALRPGTDTVNVRRARRSLEDSVLPDCKIAPCLIQCTLPSNGENLSSKKTVLITEDKKLLTSYAWVFEVMRRHMAHDTWQKLPLQMPSCACQECAPIRPELLWRLDHDGKTVKSYEDPASAAAYERAIKAQKHRMAATITHTDSGEAIIDFGINVLALAHIAASRLPHDASKVDITWRLETGCVSLDYKTPPFALTAVSDMEPTPCSFEDGRELFPEQQRALSWMQKQEHGVEIHAEEAEEAVLTGVGWRAEVRASRTITVRGGICADHPGFGKTILSLALVGSDDVEQLRRELPERSGDLFASVATLIVCPGTLIDQWLGEIKECTGSHHGVIVIRQTADLSKFTDAAFEKAKIILLNRSVLSSDSYAERVAALAALPGPALKAGRGFAKWLQYARIKIAEHLDILRLSGSSALKAHIKTRYAAMLENDDLSAMIPSRRLRGKHYESANSKSKAASVLKPASKTIDTAHVEAPLFEKFYFNRIIVDEFHQYESRELATLGGLRADKRWGLSGTPALGDLYDVAQLGKLIGVPLRIGSDARGIMKIRNSRALRTDMTDFEVFEAKRSIPSAPMHVRMHEVSQAFLDTFVRRNQADFTKIQLEEHLLSASLELEHQVVYMELSQHLNSADMRITRGRSAQTEDRDPRVTEIVAMSDTPEEALSRAAAFWRADQKSFGSHELSGLGLLLTRREGIVDDLLVQLRTALKEAQADEPDAFALWKKAKLDQRTIADQQTIDDLTEMGILDASTATCEAQSKLSKKRKPSRNDEDGDEPASGAPPATNPKTSLLNTLGNRLLLANRSLRYARGVQVLQEHIAKKTPLPQCQHPQCAGVGKNDMAVSAFCGHLLCEGCYHNLRTADHDHCPATGCEAILQKYNLLWASKLGGLNSSRRTPYGSKLDKAMDLLGNIRAQHDQAIMFVQYSEQLLEAEQALRDRGVPAFIVKSGESAASQIKDFTAGERTVLVLNASDETSVGLNLQNANHVILLSPLLRDSQYGYDSTKAQTIGRVRRHGQTKAINAYTIFAPHTIDVDILEHREKRTNAIAEWNAAEITPPAAAQSLNMDPTELERTQLVIENGRYSLRPQSWLVRCGADNDSDQVSRVKGRGRVMGWEDVSSLVKFSRAYAEDDD</sequence>
<evidence type="ECO:0000256" key="3">
    <source>
        <dbReference type="ARBA" id="ARBA00022723"/>
    </source>
</evidence>
<evidence type="ECO:0000256" key="9">
    <source>
        <dbReference type="SAM" id="MobiDB-lite"/>
    </source>
</evidence>
<dbReference type="PROSITE" id="PS00518">
    <property type="entry name" value="ZF_RING_1"/>
    <property type="match status" value="1"/>
</dbReference>
<proteinExistence type="predicted"/>
<dbReference type="InterPro" id="IPR029063">
    <property type="entry name" value="SAM-dependent_MTases_sf"/>
</dbReference>
<dbReference type="SUPFAM" id="SSF53335">
    <property type="entry name" value="S-adenosyl-L-methionine-dependent methyltransferases"/>
    <property type="match status" value="1"/>
</dbReference>
<evidence type="ECO:0000256" key="6">
    <source>
        <dbReference type="ARBA" id="ARBA00022801"/>
    </source>
</evidence>
<comment type="caution">
    <text evidence="11">The sequence shown here is derived from an EMBL/GenBank/DDBJ whole genome shotgun (WGS) entry which is preliminary data.</text>
</comment>
<feature type="compositionally biased region" description="Polar residues" evidence="9">
    <location>
        <begin position="265"/>
        <end position="298"/>
    </location>
</feature>
<keyword evidence="4" id="KW-0547">Nucleotide-binding</keyword>
<evidence type="ECO:0000256" key="1">
    <source>
        <dbReference type="ARBA" id="ARBA00022603"/>
    </source>
</evidence>
<dbReference type="InterPro" id="IPR049730">
    <property type="entry name" value="SNF2/RAD54-like_C"/>
</dbReference>
<keyword evidence="1" id="KW-0489">Methyltransferase</keyword>
<dbReference type="InterPro" id="IPR027417">
    <property type="entry name" value="P-loop_NTPase"/>
</dbReference>
<evidence type="ECO:0000259" key="10">
    <source>
        <dbReference type="PROSITE" id="PS51194"/>
    </source>
</evidence>